<protein>
    <submittedName>
        <fullName evidence="1">Uncharacterized protein</fullName>
    </submittedName>
</protein>
<organism evidence="1 2">
    <name type="scientific">Microbispora maris</name>
    <dbReference type="NCBI Taxonomy" id="3144104"/>
    <lineage>
        <taxon>Bacteria</taxon>
        <taxon>Bacillati</taxon>
        <taxon>Actinomycetota</taxon>
        <taxon>Actinomycetes</taxon>
        <taxon>Streptosporangiales</taxon>
        <taxon>Streptosporangiaceae</taxon>
        <taxon>Microbispora</taxon>
    </lineage>
</organism>
<name>A0ABV0AGK1_9ACTN</name>
<keyword evidence="2" id="KW-1185">Reference proteome</keyword>
<comment type="caution">
    <text evidence="1">The sequence shown here is derived from an EMBL/GenBank/DDBJ whole genome shotgun (WGS) entry which is preliminary data.</text>
</comment>
<gene>
    <name evidence="1" type="ORF">AAH991_02615</name>
</gene>
<dbReference type="Proteomes" id="UP001447516">
    <property type="component" value="Unassembled WGS sequence"/>
</dbReference>
<reference evidence="1 2" key="1">
    <citation type="submission" date="2024-05" db="EMBL/GenBank/DDBJ databases">
        <title>Microbispora sp.ZYX-F-249.</title>
        <authorList>
            <person name="Xie H."/>
        </authorList>
    </citation>
    <scope>NUCLEOTIDE SEQUENCE [LARGE SCALE GENOMIC DNA]</scope>
    <source>
        <strain evidence="1 2">ZYX-F-249</strain>
    </source>
</reference>
<proteinExistence type="predicted"/>
<dbReference type="EMBL" id="JBDJAW010000002">
    <property type="protein sequence ID" value="MEN3533982.1"/>
    <property type="molecule type" value="Genomic_DNA"/>
</dbReference>
<dbReference type="RefSeq" id="WP_346224096.1">
    <property type="nucleotide sequence ID" value="NZ_JBDJAW010000002.1"/>
</dbReference>
<sequence length="83" mass="8415">MNVYIYPAGALPGAVHLAVGTLGQQLANSFAVTIAGGAGALAAGQNYVLAVGAPLQNNDQHQNGYPTNGQLMNIAGNVYTFIV</sequence>
<evidence type="ECO:0000313" key="1">
    <source>
        <dbReference type="EMBL" id="MEN3533982.1"/>
    </source>
</evidence>
<evidence type="ECO:0000313" key="2">
    <source>
        <dbReference type="Proteomes" id="UP001447516"/>
    </source>
</evidence>
<accession>A0ABV0AGK1</accession>